<feature type="compositionally biased region" description="Low complexity" evidence="4">
    <location>
        <begin position="352"/>
        <end position="364"/>
    </location>
</feature>
<proteinExistence type="predicted"/>
<dbReference type="SUPFAM" id="SSF47413">
    <property type="entry name" value="lambda repressor-like DNA-binding domains"/>
    <property type="match status" value="1"/>
</dbReference>
<dbReference type="CDD" id="cd01574">
    <property type="entry name" value="PBP1_LacI"/>
    <property type="match status" value="1"/>
</dbReference>
<evidence type="ECO:0000313" key="6">
    <source>
        <dbReference type="EMBL" id="MEO3939922.1"/>
    </source>
</evidence>
<name>A0ABV0GMZ0_PAENI</name>
<dbReference type="PANTHER" id="PTHR30146:SF153">
    <property type="entry name" value="LACTOSE OPERON REPRESSOR"/>
    <property type="match status" value="1"/>
</dbReference>
<dbReference type="Gene3D" id="3.40.50.2300">
    <property type="match status" value="2"/>
</dbReference>
<dbReference type="SMART" id="SM00354">
    <property type="entry name" value="HTH_LACI"/>
    <property type="match status" value="1"/>
</dbReference>
<dbReference type="InterPro" id="IPR028082">
    <property type="entry name" value="Peripla_BP_I"/>
</dbReference>
<dbReference type="Pfam" id="PF00356">
    <property type="entry name" value="LacI"/>
    <property type="match status" value="1"/>
</dbReference>
<evidence type="ECO:0000256" key="4">
    <source>
        <dbReference type="SAM" id="MobiDB-lite"/>
    </source>
</evidence>
<dbReference type="PANTHER" id="PTHR30146">
    <property type="entry name" value="LACI-RELATED TRANSCRIPTIONAL REPRESSOR"/>
    <property type="match status" value="1"/>
</dbReference>
<evidence type="ECO:0000256" key="1">
    <source>
        <dbReference type="ARBA" id="ARBA00023015"/>
    </source>
</evidence>
<dbReference type="InterPro" id="IPR000843">
    <property type="entry name" value="HTH_LacI"/>
</dbReference>
<feature type="domain" description="HTH lacI-type" evidence="5">
    <location>
        <begin position="31"/>
        <end position="85"/>
    </location>
</feature>
<accession>A0ABV0GMZ0</accession>
<reference evidence="6 7" key="1">
    <citation type="journal article" date="2024" name="Appl. Microbiol. Biotechnol.">
        <title>Biosynthetic gene clusters with biotechnological applications in novel Antarctic isolates from Actinomycetota.</title>
        <authorList>
            <person name="Bruna P."/>
            <person name="Nunez-Montero K."/>
            <person name="Contreras M.J."/>
            <person name="Leal K."/>
            <person name="Garcia M."/>
            <person name="Abanto M."/>
            <person name="Barrientos L."/>
        </authorList>
    </citation>
    <scope>NUCLEOTIDE SEQUENCE [LARGE SCALE GENOMIC DNA]</scope>
    <source>
        <strain evidence="6 7">Se16.17</strain>
    </source>
</reference>
<dbReference type="Proteomes" id="UP001448614">
    <property type="component" value="Unassembled WGS sequence"/>
</dbReference>
<keyword evidence="1" id="KW-0805">Transcription regulation</keyword>
<organism evidence="6 7">
    <name type="scientific">Paenarthrobacter nicotinovorans</name>
    <name type="common">Arthrobacter nicotinovorans</name>
    <dbReference type="NCBI Taxonomy" id="29320"/>
    <lineage>
        <taxon>Bacteria</taxon>
        <taxon>Bacillati</taxon>
        <taxon>Actinomycetota</taxon>
        <taxon>Actinomycetes</taxon>
        <taxon>Micrococcales</taxon>
        <taxon>Micrococcaceae</taxon>
        <taxon>Paenarthrobacter</taxon>
    </lineage>
</organism>
<gene>
    <name evidence="6" type="ORF">V3C41_02420</name>
</gene>
<feature type="region of interest" description="Disordered" evidence="4">
    <location>
        <begin position="352"/>
        <end position="376"/>
    </location>
</feature>
<protein>
    <submittedName>
        <fullName evidence="6">LacI family DNA-binding transcriptional regulator</fullName>
    </submittedName>
</protein>
<dbReference type="InterPro" id="IPR010982">
    <property type="entry name" value="Lambda_DNA-bd_dom_sf"/>
</dbReference>
<keyword evidence="3" id="KW-0804">Transcription</keyword>
<dbReference type="GO" id="GO:0003677">
    <property type="term" value="F:DNA binding"/>
    <property type="evidence" value="ECO:0007669"/>
    <property type="project" value="UniProtKB-KW"/>
</dbReference>
<feature type="compositionally biased region" description="Basic residues" evidence="4">
    <location>
        <begin position="18"/>
        <end position="28"/>
    </location>
</feature>
<keyword evidence="2 6" id="KW-0238">DNA-binding</keyword>
<sequence>MDQENTSIEAPAGESKQSRKLAAKKRAARGPSIGDVAKAAGVSAQTVSRVSNGLTNVEESTRNRVLDAMKELGYRPNRAARALKSGQFKSIGVVMFTLSSFGNMRTLDAIATAASRAGYSVTLIPVQDPTTGTVSGAYERLREQQVDGVVIIFEAHLLDEADISLPEDLPAVVIDSNAGFGYPMVDTDQAQGARFATQHLLDLGHQQVWHIGGPTTSFSATHREESWQRTLEEAGIEAPPVLHGDWSTESGYQIGLELAGNPDVTAIFAANDQMALGAMRALHEQGRSIPDDVSIVGFDDLDESTSFWPPLTTIHQDFYAVGRLSIENLLQQIAGTGSVDDFTTVPTSMVVRKSTAAPPASARPPARKKRVAADKG</sequence>
<evidence type="ECO:0000313" key="7">
    <source>
        <dbReference type="Proteomes" id="UP001448614"/>
    </source>
</evidence>
<evidence type="ECO:0000256" key="3">
    <source>
        <dbReference type="ARBA" id="ARBA00023163"/>
    </source>
</evidence>
<comment type="caution">
    <text evidence="6">The sequence shown here is derived from an EMBL/GenBank/DDBJ whole genome shotgun (WGS) entry which is preliminary data.</text>
</comment>
<keyword evidence="7" id="KW-1185">Reference proteome</keyword>
<dbReference type="RefSeq" id="WP_081733444.1">
    <property type="nucleotide sequence ID" value="NZ_JBBMFV010000004.1"/>
</dbReference>
<dbReference type="InterPro" id="IPR046335">
    <property type="entry name" value="LacI/GalR-like_sensor"/>
</dbReference>
<dbReference type="Gene3D" id="1.10.260.40">
    <property type="entry name" value="lambda repressor-like DNA-binding domains"/>
    <property type="match status" value="1"/>
</dbReference>
<evidence type="ECO:0000256" key="2">
    <source>
        <dbReference type="ARBA" id="ARBA00023125"/>
    </source>
</evidence>
<dbReference type="EMBL" id="JBBMFV010000004">
    <property type="protein sequence ID" value="MEO3939922.1"/>
    <property type="molecule type" value="Genomic_DNA"/>
</dbReference>
<dbReference type="CDD" id="cd01392">
    <property type="entry name" value="HTH_LacI"/>
    <property type="match status" value="1"/>
</dbReference>
<dbReference type="Pfam" id="PF13377">
    <property type="entry name" value="Peripla_BP_3"/>
    <property type="match status" value="1"/>
</dbReference>
<dbReference type="PROSITE" id="PS50932">
    <property type="entry name" value="HTH_LACI_2"/>
    <property type="match status" value="1"/>
</dbReference>
<evidence type="ECO:0000259" key="5">
    <source>
        <dbReference type="PROSITE" id="PS50932"/>
    </source>
</evidence>
<feature type="region of interest" description="Disordered" evidence="4">
    <location>
        <begin position="1"/>
        <end position="30"/>
    </location>
</feature>
<dbReference type="SUPFAM" id="SSF53822">
    <property type="entry name" value="Periplasmic binding protein-like I"/>
    <property type="match status" value="1"/>
</dbReference>